<dbReference type="Gene3D" id="3.30.300.30">
    <property type="match status" value="1"/>
</dbReference>
<organism evidence="2 3">
    <name type="scientific">Flavivirga jejuensis</name>
    <dbReference type="NCBI Taxonomy" id="870487"/>
    <lineage>
        <taxon>Bacteria</taxon>
        <taxon>Pseudomonadati</taxon>
        <taxon>Bacteroidota</taxon>
        <taxon>Flavobacteriia</taxon>
        <taxon>Flavobacteriales</taxon>
        <taxon>Flavobacteriaceae</taxon>
        <taxon>Flavivirga</taxon>
    </lineage>
</organism>
<evidence type="ECO:0000259" key="1">
    <source>
        <dbReference type="Pfam" id="PF00501"/>
    </source>
</evidence>
<accession>A0ABT8WRR0</accession>
<dbReference type="InterPro" id="IPR020845">
    <property type="entry name" value="AMP-binding_CS"/>
</dbReference>
<dbReference type="SUPFAM" id="SSF56801">
    <property type="entry name" value="Acetyl-CoA synthetase-like"/>
    <property type="match status" value="1"/>
</dbReference>
<protein>
    <submittedName>
        <fullName evidence="2">AMP-binding protein</fullName>
    </submittedName>
</protein>
<dbReference type="PANTHER" id="PTHR45527:SF1">
    <property type="entry name" value="FATTY ACID SYNTHASE"/>
    <property type="match status" value="1"/>
</dbReference>
<dbReference type="RefSeq" id="WP_303303027.1">
    <property type="nucleotide sequence ID" value="NZ_BAABDA010000046.1"/>
</dbReference>
<dbReference type="InterPro" id="IPR042099">
    <property type="entry name" value="ANL_N_sf"/>
</dbReference>
<dbReference type="InterPro" id="IPR000873">
    <property type="entry name" value="AMP-dep_synth/lig_dom"/>
</dbReference>
<feature type="domain" description="AMP-dependent synthetase/ligase" evidence="1">
    <location>
        <begin position="16"/>
        <end position="353"/>
    </location>
</feature>
<dbReference type="Gene3D" id="3.40.50.12780">
    <property type="entry name" value="N-terminal domain of ligase-like"/>
    <property type="match status" value="1"/>
</dbReference>
<reference evidence="2" key="1">
    <citation type="submission" date="2023-07" db="EMBL/GenBank/DDBJ databases">
        <title>Two novel species in the genus Flavivirga.</title>
        <authorList>
            <person name="Kwon K."/>
        </authorList>
    </citation>
    <scope>NUCLEOTIDE SEQUENCE</scope>
    <source>
        <strain evidence="2">KACC 14158</strain>
    </source>
</reference>
<gene>
    <name evidence="2" type="ORF">Q4Q40_16485</name>
</gene>
<dbReference type="Proteomes" id="UP001176806">
    <property type="component" value="Unassembled WGS sequence"/>
</dbReference>
<sequence>MDLLSNLQTSIQDNYNNNALCINKVFYSYKDFAQEISNIRVSLKKNTNKNERNIGLVTNNDIQTYASIIALWMEGKAYVPLNPDFPIERNTSVIQQADIVTILDSSESIVFDGYKTILTKKLSHVDIDLTPSTVSGENLGYILFTSGTTGTPKGVPITFNNLHAFSEAFWKLSYTYDNTDKCLQMFELTFDFSVMAYLLPILKGACIYTIPKDEIKYSYIFELMEDYELTILPMVPSILHYLRPYFDEIDCPKVKLSLFCGEALPLDVTNEWSECIPNATIANVYGPTECTVFCTDYTFKRGAPNKTHNGVIAVGKDMENTITIIADENNNEVSVGEKGELCLSSLQLTPGYWKNEEKNKETFFLKEHKGEQRRFYRTGDLCAVDQDGDILYHGRVDFQAKIQGFRVELSEIEFHTKAALDRVNAVALAISNNANNAEIGLVIESKVFETTALLEDLKAKLPQYMIPAKIKFIDNFPLNTNGKIDRKKLEEQFN</sequence>
<evidence type="ECO:0000313" key="3">
    <source>
        <dbReference type="Proteomes" id="UP001176806"/>
    </source>
</evidence>
<proteinExistence type="predicted"/>
<dbReference type="Pfam" id="PF00501">
    <property type="entry name" value="AMP-binding"/>
    <property type="match status" value="1"/>
</dbReference>
<name>A0ABT8WRR0_9FLAO</name>
<dbReference type="InterPro" id="IPR045851">
    <property type="entry name" value="AMP-bd_C_sf"/>
</dbReference>
<dbReference type="PANTHER" id="PTHR45527">
    <property type="entry name" value="NONRIBOSOMAL PEPTIDE SYNTHETASE"/>
    <property type="match status" value="1"/>
</dbReference>
<dbReference type="PROSITE" id="PS00455">
    <property type="entry name" value="AMP_BINDING"/>
    <property type="match status" value="1"/>
</dbReference>
<dbReference type="EMBL" id="JAUOEL010000006">
    <property type="protein sequence ID" value="MDO5975794.1"/>
    <property type="molecule type" value="Genomic_DNA"/>
</dbReference>
<comment type="caution">
    <text evidence="2">The sequence shown here is derived from an EMBL/GenBank/DDBJ whole genome shotgun (WGS) entry which is preliminary data.</text>
</comment>
<keyword evidence="3" id="KW-1185">Reference proteome</keyword>
<evidence type="ECO:0000313" key="2">
    <source>
        <dbReference type="EMBL" id="MDO5975794.1"/>
    </source>
</evidence>